<evidence type="ECO:0000256" key="8">
    <source>
        <dbReference type="ARBA" id="ARBA00022679"/>
    </source>
</evidence>
<dbReference type="OrthoDB" id="5391403at2759"/>
<dbReference type="SUPFAM" id="SSF52777">
    <property type="entry name" value="CoA-dependent acyltransferases"/>
    <property type="match status" value="1"/>
</dbReference>
<sequence>TAWSWCVSKAFHHLLSTFQKGNCSLRRCFLHRVSVCKEPGYPDSRKIVINNSSIFSVHFIKITTVCKDDVASVKSPAFAESVTEGNVSWEKAVGDNATSVLASHPSSSKLVPLVKPTAAPLVNELRVGKGLPSEHQEKTNRKHNLKKLFISAFVKSLAYTLLEQPVVNAMIDNVKKWCIGIRQHQCCSGHTKGSGGSQHQECGNMDGGNFTFSNGGIFHSPFGTPILKPHNSAILSMHDIFDRLVVVGNKLEMHP</sequence>
<evidence type="ECO:0000256" key="9">
    <source>
        <dbReference type="ARBA" id="ARBA00022823"/>
    </source>
</evidence>
<dbReference type="InterPro" id="IPR001078">
    <property type="entry name" value="2-oxoacid_DH_actylTfrase"/>
</dbReference>
<evidence type="ECO:0000256" key="7">
    <source>
        <dbReference type="ARBA" id="ARBA00022532"/>
    </source>
</evidence>
<keyword evidence="18" id="KW-1185">Reference proteome</keyword>
<comment type="catalytic activity">
    <reaction evidence="15">
        <text>N(6)-[(R)-dihydrolipoyl]-L-lysyl-[protein] + succinyl-CoA = N(6)-[(R)-S(8)-succinyldihydrolipoyl]-L-lysyl-[protein] + CoA</text>
        <dbReference type="Rhea" id="RHEA:15213"/>
        <dbReference type="Rhea" id="RHEA-COMP:10475"/>
        <dbReference type="Rhea" id="RHEA-COMP:20092"/>
        <dbReference type="ChEBI" id="CHEBI:57287"/>
        <dbReference type="ChEBI" id="CHEBI:57292"/>
        <dbReference type="ChEBI" id="CHEBI:83100"/>
        <dbReference type="ChEBI" id="CHEBI:83120"/>
        <dbReference type="EC" id="2.3.1.61"/>
    </reaction>
    <physiologicalReaction direction="right-to-left" evidence="15">
        <dbReference type="Rhea" id="RHEA:15215"/>
    </physiologicalReaction>
</comment>
<evidence type="ECO:0000256" key="2">
    <source>
        <dbReference type="ARBA" id="ARBA00004305"/>
    </source>
</evidence>
<evidence type="ECO:0000313" key="18">
    <source>
        <dbReference type="Proteomes" id="UP000700334"/>
    </source>
</evidence>
<feature type="domain" description="2-oxoacid dehydrogenase acyltransferase catalytic" evidence="16">
    <location>
        <begin position="204"/>
        <end position="252"/>
    </location>
</feature>
<dbReference type="EMBL" id="JAGFMF010011511">
    <property type="protein sequence ID" value="KAG8520763.1"/>
    <property type="molecule type" value="Genomic_DNA"/>
</dbReference>
<dbReference type="InterPro" id="IPR023213">
    <property type="entry name" value="CAT-like_dom_sf"/>
</dbReference>
<keyword evidence="9" id="KW-0450">Lipoyl</keyword>
<evidence type="ECO:0000259" key="16">
    <source>
        <dbReference type="Pfam" id="PF00198"/>
    </source>
</evidence>
<keyword evidence="10" id="KW-0012">Acyltransferase</keyword>
<evidence type="ECO:0000256" key="1">
    <source>
        <dbReference type="ARBA" id="ARBA00001938"/>
    </source>
</evidence>
<dbReference type="Gene3D" id="3.30.559.10">
    <property type="entry name" value="Chloramphenicol acetyltransferase-like domain"/>
    <property type="match status" value="1"/>
</dbReference>
<comment type="function">
    <text evidence="13">Dihydrolipoamide succinyltransferase (E2) component of the 2-oxoglutarate dehydrogenase complex. The 2-oxoglutarate dehydrogenase complex catalyzes the overall conversion of 2-oxoglutarate to succinyl-CoA and CO(2). The 2-oxoglutarate dehydrogenase complex is mainly active in the mitochondrion. A fraction of the 2-oxoglutarate dehydrogenase complex also localizes in the nucleus and is required for lysine succinylation of histones: associates with KAT2A on chromatin and provides succinyl-CoA to histone succinyltransferase KAT2A.</text>
</comment>
<gene>
    <name evidence="17" type="ORF">J0S82_020152</name>
</gene>
<feature type="non-terminal residue" evidence="17">
    <location>
        <position position="1"/>
    </location>
</feature>
<comment type="caution">
    <text evidence="17">The sequence shown here is derived from an EMBL/GenBank/DDBJ whole genome shotgun (WGS) entry which is preliminary data.</text>
</comment>
<evidence type="ECO:0000256" key="13">
    <source>
        <dbReference type="ARBA" id="ARBA00046046"/>
    </source>
</evidence>
<comment type="pathway">
    <text evidence="3">Amino-acid degradation; L-lysine degradation via saccharopine pathway; glutaryl-CoA from L-lysine: step 6/6.</text>
</comment>
<evidence type="ECO:0000256" key="15">
    <source>
        <dbReference type="ARBA" id="ARBA00050254"/>
    </source>
</evidence>
<keyword evidence="7" id="KW-0816">Tricarboxylic acid cycle</keyword>
<evidence type="ECO:0000256" key="5">
    <source>
        <dbReference type="ARBA" id="ARBA00012945"/>
    </source>
</evidence>
<comment type="similarity">
    <text evidence="4">Belongs to the 2-oxoacid dehydrogenase family.</text>
</comment>
<comment type="subcellular location">
    <subcellularLocation>
        <location evidence="2">Mitochondrion matrix</location>
    </subcellularLocation>
</comment>
<accession>A0A8J6DWD6</accession>
<reference evidence="17" key="1">
    <citation type="journal article" date="2021" name="Evol. Appl.">
        <title>The genome of the Pyrenean desman and the effects of bottlenecks and inbreeding on the genomic landscape of an endangered species.</title>
        <authorList>
            <person name="Escoda L."/>
            <person name="Castresana J."/>
        </authorList>
    </citation>
    <scope>NUCLEOTIDE SEQUENCE</scope>
    <source>
        <strain evidence="17">IBE-C5619</strain>
    </source>
</reference>
<evidence type="ECO:0000256" key="4">
    <source>
        <dbReference type="ARBA" id="ARBA00007317"/>
    </source>
</evidence>
<dbReference type="PANTHER" id="PTHR43416:SF5">
    <property type="entry name" value="DIHYDROLIPOYLLYSINE-RESIDUE SUCCINYLTRANSFERASE COMPONENT OF 2-OXOGLUTARATE DEHYDROGENASE COMPLEX, MITOCHONDRIAL"/>
    <property type="match status" value="1"/>
</dbReference>
<keyword evidence="8" id="KW-0808">Transferase</keyword>
<dbReference type="GO" id="GO:0005759">
    <property type="term" value="C:mitochondrial matrix"/>
    <property type="evidence" value="ECO:0007669"/>
    <property type="project" value="UniProtKB-SubCell"/>
</dbReference>
<dbReference type="Proteomes" id="UP000700334">
    <property type="component" value="Unassembled WGS sequence"/>
</dbReference>
<name>A0A8J6DWD6_GALPY</name>
<comment type="subunit">
    <text evidence="14">The 2-oxoglutarate dehydrogenase complex is composed of OGDH (2-oxoglutarate dehydrogenase; E1), DLST (dihydrolipoamide succinyltransferase; E2), DLD (dihydrolipoamide dehydrogenase; E3) and the assembly factor KGD4. It contains multiple copies of the three enzymatic components (E1, E2 and E3). In the nucleus, the 2-oxoglutarate dehydrogenase complex associates with KAT2A. Interacts with ABHD11; this interaction maintains the functional lipoylation of the 2-oxoglutarate dehydrogenase complex.</text>
</comment>
<evidence type="ECO:0000313" key="17">
    <source>
        <dbReference type="EMBL" id="KAG8520763.1"/>
    </source>
</evidence>
<evidence type="ECO:0000256" key="3">
    <source>
        <dbReference type="ARBA" id="ARBA00005145"/>
    </source>
</evidence>
<comment type="cofactor">
    <cofactor evidence="1">
        <name>(R)-lipoate</name>
        <dbReference type="ChEBI" id="CHEBI:83088"/>
    </cofactor>
</comment>
<evidence type="ECO:0000256" key="14">
    <source>
        <dbReference type="ARBA" id="ARBA00046765"/>
    </source>
</evidence>
<dbReference type="InterPro" id="IPR050537">
    <property type="entry name" value="2-oxoacid_dehydrogenase"/>
</dbReference>
<protein>
    <recommendedName>
        <fullName evidence="6">Dihydrolipoyllysine-residue succinyltransferase component of 2-oxoglutarate dehydrogenase complex, mitochondrial</fullName>
        <ecNumber evidence="5">2.3.1.61</ecNumber>
    </recommendedName>
    <alternativeName>
        <fullName evidence="12">2-oxoglutarate dehydrogenase complex component E2</fullName>
    </alternativeName>
    <alternativeName>
        <fullName evidence="11">E2K</fullName>
    </alternativeName>
</protein>
<proteinExistence type="inferred from homology"/>
<dbReference type="EC" id="2.3.1.61" evidence="5"/>
<dbReference type="AlphaFoldDB" id="A0A8J6DWD6"/>
<dbReference type="Pfam" id="PF00198">
    <property type="entry name" value="2-oxoacid_dh"/>
    <property type="match status" value="1"/>
</dbReference>
<dbReference type="GO" id="GO:0004149">
    <property type="term" value="F:dihydrolipoyllysine-residue succinyltransferase activity"/>
    <property type="evidence" value="ECO:0007669"/>
    <property type="project" value="UniProtKB-EC"/>
</dbReference>
<evidence type="ECO:0000256" key="12">
    <source>
        <dbReference type="ARBA" id="ARBA00032406"/>
    </source>
</evidence>
<evidence type="ECO:0000256" key="11">
    <source>
        <dbReference type="ARBA" id="ARBA00031331"/>
    </source>
</evidence>
<evidence type="ECO:0000256" key="10">
    <source>
        <dbReference type="ARBA" id="ARBA00023315"/>
    </source>
</evidence>
<dbReference type="PANTHER" id="PTHR43416">
    <property type="entry name" value="DIHYDROLIPOYLLYSINE-RESIDUE SUCCINYLTRANSFERASE COMPONENT OF 2-OXOGLUTARATE DEHYDROGENASE COMPLEX, MITOCHONDRIAL-RELATED"/>
    <property type="match status" value="1"/>
</dbReference>
<organism evidence="17 18">
    <name type="scientific">Galemys pyrenaicus</name>
    <name type="common">Iberian desman</name>
    <name type="synonym">Pyrenean desman</name>
    <dbReference type="NCBI Taxonomy" id="202257"/>
    <lineage>
        <taxon>Eukaryota</taxon>
        <taxon>Metazoa</taxon>
        <taxon>Chordata</taxon>
        <taxon>Craniata</taxon>
        <taxon>Vertebrata</taxon>
        <taxon>Euteleostomi</taxon>
        <taxon>Mammalia</taxon>
        <taxon>Eutheria</taxon>
        <taxon>Laurasiatheria</taxon>
        <taxon>Eulipotyphla</taxon>
        <taxon>Talpidae</taxon>
        <taxon>Galemys</taxon>
    </lineage>
</organism>
<dbReference type="GO" id="GO:0006099">
    <property type="term" value="P:tricarboxylic acid cycle"/>
    <property type="evidence" value="ECO:0007669"/>
    <property type="project" value="UniProtKB-KW"/>
</dbReference>
<evidence type="ECO:0000256" key="6">
    <source>
        <dbReference type="ARBA" id="ARBA00020294"/>
    </source>
</evidence>